<organism evidence="2 3">
    <name type="scientific">Ruminiclostridium papyrosolvens C7</name>
    <dbReference type="NCBI Taxonomy" id="1330534"/>
    <lineage>
        <taxon>Bacteria</taxon>
        <taxon>Bacillati</taxon>
        <taxon>Bacillota</taxon>
        <taxon>Clostridia</taxon>
        <taxon>Eubacteriales</taxon>
        <taxon>Oscillospiraceae</taxon>
        <taxon>Ruminiclostridium</taxon>
    </lineage>
</organism>
<dbReference type="SUPFAM" id="SSF48452">
    <property type="entry name" value="TPR-like"/>
    <property type="match status" value="1"/>
</dbReference>
<evidence type="ECO:0000313" key="2">
    <source>
        <dbReference type="EMBL" id="EPR12953.1"/>
    </source>
</evidence>
<dbReference type="EMBL" id="ATAY01000022">
    <property type="protein sequence ID" value="EPR12953.1"/>
    <property type="molecule type" value="Genomic_DNA"/>
</dbReference>
<sequence>MRGKLLLLIITFLIVMEIGAVRAYAENTKTVQTPSFDFEAKPIIIKKEPFIPIKPVLEALGWKVTWDSKNKTVQALKGESALVIKIGSNIATLNGTAVFQKNPSVVIKGISYVSSRFIAQEFGTKVRWDRKENLIVLSNIDTGNVKVSGQGNIIIAGDGMIVNIFEPYGIDVVYDQIDDADKLLSAKKPQEAITKYKNILENISEKENPNIYCQVMNNMGNAYNILAEFRDAQNNSRNAISAYTNALRIYSSDKRSKNYFITLNNLANAYFNSWEAAGKKADLTAASDIYAEIQKSGCLDDTCIESALTDYNTGMVYYSLGKKQMAVDSFIKAQNKYLILIKKVNKEENEEIWALLQYNLGNVCKSLSLITDKEKNANNAESAYKKALTVMTVESYPLEYAQIHKYLGDIYKVLSSLANNKHEYVLRAIEEYTESLKIYTPDEYPVFNKKINMELKSIIH</sequence>
<dbReference type="SUPFAM" id="SSF55383">
    <property type="entry name" value="Copper amine oxidase, domain N"/>
    <property type="match status" value="1"/>
</dbReference>
<proteinExistence type="predicted"/>
<dbReference type="InterPro" id="IPR011990">
    <property type="entry name" value="TPR-like_helical_dom_sf"/>
</dbReference>
<dbReference type="STRING" id="1330534.L323_06555"/>
<gene>
    <name evidence="2" type="ORF">L323_06555</name>
</gene>
<accession>U4R3I6</accession>
<dbReference type="OrthoDB" id="1737181at2"/>
<dbReference type="AlphaFoldDB" id="U4R3I6"/>
<dbReference type="RefSeq" id="WP_020814880.1">
    <property type="nucleotide sequence ID" value="NZ_ATAY01000022.1"/>
</dbReference>
<evidence type="ECO:0000259" key="1">
    <source>
        <dbReference type="Pfam" id="PF07833"/>
    </source>
</evidence>
<comment type="caution">
    <text evidence="2">The sequence shown here is derived from an EMBL/GenBank/DDBJ whole genome shotgun (WGS) entry which is preliminary data.</text>
</comment>
<reference evidence="2 3" key="1">
    <citation type="journal article" date="2013" name="Genome Announc.">
        <title>Draft Genome Sequence of the Cellulolytic Bacterium Clostridium papyrosolvens C7 (ATCC 700395).</title>
        <authorList>
            <person name="Zepeda V."/>
            <person name="Dassa B."/>
            <person name="Borovok I."/>
            <person name="Lamed R."/>
            <person name="Bayer E.A."/>
            <person name="Cate J.H."/>
        </authorList>
    </citation>
    <scope>NUCLEOTIDE SEQUENCE [LARGE SCALE GENOMIC DNA]</scope>
    <source>
        <strain evidence="2 3">C7</strain>
    </source>
</reference>
<dbReference type="Gene3D" id="3.30.457.10">
    <property type="entry name" value="Copper amine oxidase-like, N-terminal domain"/>
    <property type="match status" value="1"/>
</dbReference>
<feature type="domain" description="Copper amine oxidase-like N-terminal" evidence="1">
    <location>
        <begin position="32"/>
        <end position="135"/>
    </location>
</feature>
<dbReference type="Proteomes" id="UP000016860">
    <property type="component" value="Unassembled WGS sequence"/>
</dbReference>
<dbReference type="InterPro" id="IPR036582">
    <property type="entry name" value="Mao_N_sf"/>
</dbReference>
<evidence type="ECO:0000313" key="3">
    <source>
        <dbReference type="Proteomes" id="UP000016860"/>
    </source>
</evidence>
<dbReference type="Pfam" id="PF07833">
    <property type="entry name" value="Cu_amine_oxidN1"/>
    <property type="match status" value="1"/>
</dbReference>
<dbReference type="InterPro" id="IPR012854">
    <property type="entry name" value="Cu_amine_oxidase-like_N"/>
</dbReference>
<protein>
    <submittedName>
        <fullName evidence="2">Copper amine oxidase</fullName>
    </submittedName>
</protein>
<dbReference type="Gene3D" id="1.25.40.10">
    <property type="entry name" value="Tetratricopeptide repeat domain"/>
    <property type="match status" value="2"/>
</dbReference>
<name>U4R3I6_9FIRM</name>
<dbReference type="PATRIC" id="fig|1330534.3.peg.1310"/>